<protein>
    <submittedName>
        <fullName evidence="9">Uncharacterized protein</fullName>
    </submittedName>
</protein>
<reference evidence="10" key="2">
    <citation type="submission" date="2014-06" db="EMBL/GenBank/DDBJ databases">
        <authorList>
            <person name="Berkman P.J."/>
        </authorList>
    </citation>
    <scope>NUCLEOTIDE SEQUENCE [LARGE SCALE GENOMIC DNA]</scope>
</reference>
<evidence type="ECO:0000256" key="6">
    <source>
        <dbReference type="ARBA" id="ARBA00023328"/>
    </source>
</evidence>
<feature type="compositionally biased region" description="Acidic residues" evidence="7">
    <location>
        <begin position="352"/>
        <end position="364"/>
    </location>
</feature>
<comment type="subcellular location">
    <subcellularLocation>
        <location evidence="2">Chromosome</location>
        <location evidence="2">Centromere</location>
    </subcellularLocation>
    <subcellularLocation>
        <location evidence="1">Nucleus</location>
    </subcellularLocation>
</comment>
<evidence type="ECO:0000256" key="7">
    <source>
        <dbReference type="SAM" id="MobiDB-lite"/>
    </source>
</evidence>
<feature type="region of interest" description="Disordered" evidence="7">
    <location>
        <begin position="349"/>
        <end position="380"/>
    </location>
</feature>
<keyword evidence="6" id="KW-0137">Centromere</keyword>
<comment type="similarity">
    <text evidence="3">Belongs to the CENP-I/CTF3 family.</text>
</comment>
<dbReference type="OrthoDB" id="378564at2759"/>
<dbReference type="Pfam" id="PF07778">
    <property type="entry name" value="CENP-I"/>
    <property type="match status" value="1"/>
</dbReference>
<dbReference type="GO" id="GO:0034080">
    <property type="term" value="P:CENP-A containing chromatin assembly"/>
    <property type="evidence" value="ECO:0007669"/>
    <property type="project" value="TreeGrafter"/>
</dbReference>
<keyword evidence="5" id="KW-0539">Nucleus</keyword>
<accession>A0A0F7S4E2</accession>
<evidence type="ECO:0000256" key="2">
    <source>
        <dbReference type="ARBA" id="ARBA00004584"/>
    </source>
</evidence>
<dbReference type="EMBL" id="LK056653">
    <property type="protein sequence ID" value="CDR87319.1"/>
    <property type="molecule type" value="Genomic_DNA"/>
</dbReference>
<evidence type="ECO:0000256" key="3">
    <source>
        <dbReference type="ARBA" id="ARBA00005470"/>
    </source>
</evidence>
<evidence type="ECO:0000313" key="8">
    <source>
        <dbReference type="EMBL" id="CDR87319.1"/>
    </source>
</evidence>
<reference evidence="9" key="1">
    <citation type="submission" date="2014-06" db="EMBL/GenBank/DDBJ databases">
        <authorList>
            <person name="Berkman J.Paul."/>
        </authorList>
    </citation>
    <scope>NUCLEOTIDE SEQUENCE [LARGE SCALE GENOMIC DNA]</scope>
</reference>
<proteinExistence type="inferred from homology"/>
<keyword evidence="10" id="KW-1185">Reference proteome</keyword>
<dbReference type="PANTHER" id="PTHR48208">
    <property type="entry name" value="CENTROMERE PROTEIN I"/>
    <property type="match status" value="1"/>
</dbReference>
<dbReference type="STRING" id="49012.A0A0F7S4E2"/>
<organism evidence="9 10">
    <name type="scientific">Sporisorium scitamineum</name>
    <dbReference type="NCBI Taxonomy" id="49012"/>
    <lineage>
        <taxon>Eukaryota</taxon>
        <taxon>Fungi</taxon>
        <taxon>Dikarya</taxon>
        <taxon>Basidiomycota</taxon>
        <taxon>Ustilaginomycotina</taxon>
        <taxon>Ustilaginomycetes</taxon>
        <taxon>Ustilaginales</taxon>
        <taxon>Ustilaginaceae</taxon>
        <taxon>Sporisorium</taxon>
    </lineage>
</organism>
<gene>
    <name evidence="9" type="primary">SSCI02230.1</name>
    <name evidence="8" type="ORF">SPSC_00445</name>
</gene>
<evidence type="ECO:0000313" key="10">
    <source>
        <dbReference type="Proteomes" id="UP000242770"/>
    </source>
</evidence>
<dbReference type="EMBL" id="CCFA01000160">
    <property type="protein sequence ID" value="CDW94206.1"/>
    <property type="molecule type" value="Genomic_DNA"/>
</dbReference>
<sequence length="961" mass="103825">MPVLVSNTTSAAAVADRLIQELSNALSAPSAGAGPSDTLSTALQGVQKHARSFGFSPKQCEQLVRLALLGRLAPLSSTGTSRSAKQKPPKTSVSLALLRSVIPKPRARLGRQAILDIIACLGPSPGADTVKLAGLQRDSGTSAGPSLGPARLQVDSKVQVAALKLLSVLLDSPSVPLSVAANFYSEAENTEITSRSERQRNEREQERLQRHAAQYTGLAGILPNSYLTTAAKTTLEKCYSTLFHYIDYQALRPHLCYLLCRLTKRRNVRHYRITKLMALRANSAPDAGISAVLSTYANFYPDLLFPELLGGGGAGSSAIAGGPAASLKYPDADWIATVLLTHARCARREQGEAVESDDEAETEADTGGRAPKKQRLSSSAVKESAAGNDVAIGAPAPTLIPIPNLVTIQPLNSAQKAFGTHPSLITELSSLRHLAHSLDRLVLPSQAAAMLGSGFGARLMRVAVLAGATVTNEDSLSQMIPAGRRNRQAEQDLCWARLSDWLESVLSDELGVQNRIASWQRQQQQLKLPSTDAEFQRLAALLRRTRYVFELAEQMPAKLEELTSSVLQAIAQVAEANSAIKVVDATVDDMDGWSERWDQLAKEVLAFVPLVTPSDLASFEERFMAPLDVLATSSKVSFDTSAAVLLALSSLLANWGVRDWLEIGRTLDARHSYRWGISNLDPAVDYTELIANVSARTDSLAASLVGLYPRHVLIEHAALSIYETLSGPLVGMRVTADIPSLPLFAFTLHATTIAPVSRLCGFVQQLRAAFEAHNAVTHTQAQVDGGLESKVHDLRSSFFEEDNLATLNSNVTLVANLVWLGKLVTEQGAAGGLPAGFDKVVLSELTQRGEVLNLKLATLANTPFSRAMSHVSERFANVYCQKHAKETEKGWIRGPITPKTLKAAKRYGLPAAWTHTDFRAYMLDWLDRQGAHGMYELLKNILVTFGGQLKSIRGEGRGETQ</sequence>
<dbReference type="Proteomes" id="UP000242770">
    <property type="component" value="Unassembled WGS sequence"/>
</dbReference>
<dbReference type="GO" id="GO:0000070">
    <property type="term" value="P:mitotic sister chromatid segregation"/>
    <property type="evidence" value="ECO:0007669"/>
    <property type="project" value="TreeGrafter"/>
</dbReference>
<dbReference type="InterPro" id="IPR012485">
    <property type="entry name" value="CENP-I"/>
</dbReference>
<evidence type="ECO:0000256" key="4">
    <source>
        <dbReference type="ARBA" id="ARBA00022454"/>
    </source>
</evidence>
<reference evidence="8" key="3">
    <citation type="submission" date="2014-06" db="EMBL/GenBank/DDBJ databases">
        <authorList>
            <person name="Ju J."/>
            <person name="Zhang J."/>
        </authorList>
    </citation>
    <scope>NUCLEOTIDE SEQUENCE</scope>
    <source>
        <strain evidence="8">SscI8</strain>
    </source>
</reference>
<evidence type="ECO:0000256" key="5">
    <source>
        <dbReference type="ARBA" id="ARBA00023242"/>
    </source>
</evidence>
<evidence type="ECO:0000313" key="9">
    <source>
        <dbReference type="EMBL" id="CDW94206.1"/>
    </source>
</evidence>
<dbReference type="PANTHER" id="PTHR48208:SF2">
    <property type="entry name" value="CENTROMERE PROTEIN I"/>
    <property type="match status" value="1"/>
</dbReference>
<keyword evidence="4" id="KW-0158">Chromosome</keyword>
<dbReference type="GO" id="GO:0000939">
    <property type="term" value="C:inner kinetochore"/>
    <property type="evidence" value="ECO:0007669"/>
    <property type="project" value="TreeGrafter"/>
</dbReference>
<name>A0A0F7S4E2_9BASI</name>
<dbReference type="GO" id="GO:0005634">
    <property type="term" value="C:nucleus"/>
    <property type="evidence" value="ECO:0007669"/>
    <property type="project" value="UniProtKB-SubCell"/>
</dbReference>
<evidence type="ECO:0000256" key="1">
    <source>
        <dbReference type="ARBA" id="ARBA00004123"/>
    </source>
</evidence>
<dbReference type="AlphaFoldDB" id="A0A0F7S4E2"/>